<sequence>MSEKANEENSLKNAAAFFSGLAIYQLSHFAISAGNFAASRFRIPSSLVGLYINRFIISYRISTFAGNTLMTIYDIGVGKHMDKVSTVLRWSDAAGYLLALFIFWMGGDQGYITFYYWFTVSIGLLNGLSFVSNIKIGSKQMSYFLVAFPTSGIFVSLFHIIFLEIFNRFRLSNTYYWLIVWQKILAIVIAVVSAILWSAAYNGTDTTSTGGGGGGGDNNDKLKLSGAWSPILMIALGYSLQNAFYPSIAPFKLIGAERGYKIGIAVLIISAMPPLAIVALKNWKITPSTKWTGGNQYWHCAWVFFFVEVTCALLFLIGLHYPYYSVSQELRNNIWVLAVFTISYDLSAQVLRVVGSNGASRQADANKDNSKVDTFATCLYSFTQVVFAFMGDGYLRIYSQYESDLNSWPTAHYGRLRSFWFWYWSTTKVACKAMKSAFSTDVRAEIQTNKEFLFIVYDDAPPECEDHLFDLPFIHRKEESPDNYSFKGAYIFH</sequence>
<feature type="transmembrane region" description="Helical" evidence="1">
    <location>
        <begin position="260"/>
        <end position="280"/>
    </location>
</feature>
<dbReference type="EMBL" id="CP001669">
    <property type="protein sequence ID" value="AFZ79210.1"/>
    <property type="molecule type" value="Genomic_DNA"/>
</dbReference>
<dbReference type="RefSeq" id="XP_004828876.1">
    <property type="nucleotide sequence ID" value="XM_004828819.1"/>
</dbReference>
<keyword evidence="1" id="KW-1133">Transmembrane helix</keyword>
<protein>
    <submittedName>
        <fullName evidence="2">Uncharacterized protein</fullName>
    </submittedName>
</protein>
<proteinExistence type="predicted"/>
<gene>
    <name evidence="2" type="ORF">BEWA_020570</name>
</gene>
<dbReference type="Proteomes" id="UP000031512">
    <property type="component" value="Chromosome 1"/>
</dbReference>
<feature type="transmembrane region" description="Helical" evidence="1">
    <location>
        <begin position="222"/>
        <end position="240"/>
    </location>
</feature>
<keyword evidence="3" id="KW-1185">Reference proteome</keyword>
<feature type="transmembrane region" description="Helical" evidence="1">
    <location>
        <begin position="51"/>
        <end position="75"/>
    </location>
</feature>
<reference evidence="2 3" key="1">
    <citation type="journal article" date="2012" name="BMC Genomics">
        <title>Comparative genomic analysis and phylogenetic position of Theileria equi.</title>
        <authorList>
            <person name="Kappmeyer L.S."/>
            <person name="Thiagarajan M."/>
            <person name="Herndon D.R."/>
            <person name="Ramsay J.D."/>
            <person name="Caler E."/>
            <person name="Djikeng A."/>
            <person name="Gillespie J.J."/>
            <person name="Lau A.O."/>
            <person name="Roalson E.H."/>
            <person name="Silva J.C."/>
            <person name="Silva M.G."/>
            <person name="Suarez C.E."/>
            <person name="Ueti M.W."/>
            <person name="Nene V.M."/>
            <person name="Mealey R.H."/>
            <person name="Knowles D.P."/>
            <person name="Brayton K.A."/>
        </authorList>
    </citation>
    <scope>NUCLEOTIDE SEQUENCE [LARGE SCALE GENOMIC DNA]</scope>
    <source>
        <strain evidence="2 3">WA</strain>
    </source>
</reference>
<dbReference type="VEuPathDB" id="PiroplasmaDB:BEWA_020570"/>
<keyword evidence="1" id="KW-0472">Membrane</keyword>
<accession>L0AUH6</accession>
<feature type="transmembrane region" description="Helical" evidence="1">
    <location>
        <begin position="175"/>
        <end position="201"/>
    </location>
</feature>
<evidence type="ECO:0000313" key="3">
    <source>
        <dbReference type="Proteomes" id="UP000031512"/>
    </source>
</evidence>
<keyword evidence="1" id="KW-0812">Transmembrane</keyword>
<dbReference type="KEGG" id="beq:BEWA_020570"/>
<dbReference type="AlphaFoldDB" id="L0AUH6"/>
<feature type="transmembrane region" description="Helical" evidence="1">
    <location>
        <begin position="12"/>
        <end position="31"/>
    </location>
</feature>
<feature type="transmembrane region" description="Helical" evidence="1">
    <location>
        <begin position="112"/>
        <end position="131"/>
    </location>
</feature>
<feature type="transmembrane region" description="Helical" evidence="1">
    <location>
        <begin position="301"/>
        <end position="322"/>
    </location>
</feature>
<feature type="transmembrane region" description="Helical" evidence="1">
    <location>
        <begin position="143"/>
        <end position="163"/>
    </location>
</feature>
<evidence type="ECO:0000256" key="1">
    <source>
        <dbReference type="SAM" id="Phobius"/>
    </source>
</evidence>
<name>L0AUH6_THEEQ</name>
<feature type="transmembrane region" description="Helical" evidence="1">
    <location>
        <begin position="334"/>
        <end position="354"/>
    </location>
</feature>
<dbReference type="STRING" id="1537102.L0AUH6"/>
<dbReference type="GeneID" id="15803701"/>
<evidence type="ECO:0000313" key="2">
    <source>
        <dbReference type="EMBL" id="AFZ79210.1"/>
    </source>
</evidence>
<organism evidence="2 3">
    <name type="scientific">Theileria equi strain WA</name>
    <dbReference type="NCBI Taxonomy" id="1537102"/>
    <lineage>
        <taxon>Eukaryota</taxon>
        <taxon>Sar</taxon>
        <taxon>Alveolata</taxon>
        <taxon>Apicomplexa</taxon>
        <taxon>Aconoidasida</taxon>
        <taxon>Piroplasmida</taxon>
        <taxon>Theileriidae</taxon>
        <taxon>Theileria</taxon>
    </lineage>
</organism>